<dbReference type="SUPFAM" id="SSF103506">
    <property type="entry name" value="Mitochondrial carrier"/>
    <property type="match status" value="1"/>
</dbReference>
<dbReference type="GeneID" id="28989236"/>
<dbReference type="InterPro" id="IPR018108">
    <property type="entry name" value="MCP_transmembrane"/>
</dbReference>
<proteinExistence type="inferred from homology"/>
<dbReference type="InParanoid" id="A0A162U7H4"/>
<dbReference type="AlphaFoldDB" id="A0A162U7H4"/>
<evidence type="ECO:0000256" key="6">
    <source>
        <dbReference type="ARBA" id="ARBA00022989"/>
    </source>
</evidence>
<reference evidence="12" key="1">
    <citation type="submission" date="2015-06" db="EMBL/GenBank/DDBJ databases">
        <title>Expansion of signal transduction pathways in fungi by whole-genome duplication.</title>
        <authorList>
            <consortium name="DOE Joint Genome Institute"/>
            <person name="Corrochano L.M."/>
            <person name="Kuo A."/>
            <person name="Marcet-Houben M."/>
            <person name="Polaino S."/>
            <person name="Salamov A."/>
            <person name="Villalobos J.M."/>
            <person name="Alvarez M.I."/>
            <person name="Avalos J."/>
            <person name="Benito E.P."/>
            <person name="Benoit I."/>
            <person name="Burger G."/>
            <person name="Camino L.P."/>
            <person name="Canovas D."/>
            <person name="Cerda-Olmedo E."/>
            <person name="Cheng J.-F."/>
            <person name="Dominguez A."/>
            <person name="Elias M."/>
            <person name="Eslava A.P."/>
            <person name="Glaser F."/>
            <person name="Grimwood J."/>
            <person name="Gutierrez G."/>
            <person name="Heitman J."/>
            <person name="Henrissat B."/>
            <person name="Iturriaga E.A."/>
            <person name="Lang B.F."/>
            <person name="Lavin J.L."/>
            <person name="Lee S."/>
            <person name="Li W."/>
            <person name="Lindquist E."/>
            <person name="Lopez-Garcia S."/>
            <person name="Luque E.M."/>
            <person name="Marcos A.T."/>
            <person name="Martin J."/>
            <person name="McCluskey K."/>
            <person name="Medina H.R."/>
            <person name="Miralles-Duran A."/>
            <person name="Miyazaki A."/>
            <person name="Munoz-Torres E."/>
            <person name="Oguiza J.A."/>
            <person name="Ohm R."/>
            <person name="Olmedo M."/>
            <person name="Orejas M."/>
            <person name="Ortiz-Castellanos L."/>
            <person name="Pisabarro A.G."/>
            <person name="Rodriguez-Romero J."/>
            <person name="Ruiz-Herrera J."/>
            <person name="Ruiz-Vazquez R."/>
            <person name="Sanz C."/>
            <person name="Schackwitz W."/>
            <person name="Schmutz J."/>
            <person name="Shahriari M."/>
            <person name="Shelest E."/>
            <person name="Silva-Franco F."/>
            <person name="Soanes D."/>
            <person name="Syed K."/>
            <person name="Tagua V.G."/>
            <person name="Talbot N.J."/>
            <person name="Thon M."/>
            <person name="De vries R.P."/>
            <person name="Wiebenga A."/>
            <person name="Yadav J.S."/>
            <person name="Braun E.L."/>
            <person name="Baker S."/>
            <person name="Garre V."/>
            <person name="Horwitz B."/>
            <person name="Torres-Martinez S."/>
            <person name="Idnurm A."/>
            <person name="Herrera-Estrella A."/>
            <person name="Gabaldon T."/>
            <person name="Grigoriev I.V."/>
        </authorList>
    </citation>
    <scope>NUCLEOTIDE SEQUENCE [LARGE SCALE GENOMIC DNA]</scope>
    <source>
        <strain evidence="12">NRRL 1555(-)</strain>
    </source>
</reference>
<evidence type="ECO:0000256" key="8">
    <source>
        <dbReference type="ARBA" id="ARBA00023136"/>
    </source>
</evidence>
<comment type="subcellular location">
    <subcellularLocation>
        <location evidence="1">Mitochondrion membrane</location>
        <topology evidence="1">Multi-pass membrane protein</topology>
    </subcellularLocation>
</comment>
<dbReference type="InterPro" id="IPR050567">
    <property type="entry name" value="Mitochondrial_Carrier"/>
</dbReference>
<dbReference type="PROSITE" id="PS50920">
    <property type="entry name" value="SOLCAR"/>
    <property type="match status" value="3"/>
</dbReference>
<evidence type="ECO:0000256" key="10">
    <source>
        <dbReference type="RuleBase" id="RU000488"/>
    </source>
</evidence>
<gene>
    <name evidence="11" type="ORF">PHYBLDRAFT_113141</name>
</gene>
<dbReference type="EMBL" id="KV440982">
    <property type="protein sequence ID" value="OAD72993.1"/>
    <property type="molecule type" value="Genomic_DNA"/>
</dbReference>
<keyword evidence="3 10" id="KW-0813">Transport</keyword>
<feature type="non-terminal residue" evidence="11">
    <location>
        <position position="1"/>
    </location>
</feature>
<organism evidence="11 12">
    <name type="scientific">Phycomyces blakesleeanus (strain ATCC 8743b / DSM 1359 / FGSC 10004 / NBRC 33097 / NRRL 1555)</name>
    <dbReference type="NCBI Taxonomy" id="763407"/>
    <lineage>
        <taxon>Eukaryota</taxon>
        <taxon>Fungi</taxon>
        <taxon>Fungi incertae sedis</taxon>
        <taxon>Mucoromycota</taxon>
        <taxon>Mucoromycotina</taxon>
        <taxon>Mucoromycetes</taxon>
        <taxon>Mucorales</taxon>
        <taxon>Phycomycetaceae</taxon>
        <taxon>Phycomyces</taxon>
    </lineage>
</organism>
<evidence type="ECO:0000313" key="12">
    <source>
        <dbReference type="Proteomes" id="UP000077315"/>
    </source>
</evidence>
<dbReference type="PANTHER" id="PTHR45624">
    <property type="entry name" value="MITOCHONDRIAL BASIC AMINO ACIDS TRANSPORTER-RELATED"/>
    <property type="match status" value="1"/>
</dbReference>
<dbReference type="Gene3D" id="1.50.40.10">
    <property type="entry name" value="Mitochondrial carrier domain"/>
    <property type="match status" value="1"/>
</dbReference>
<dbReference type="OrthoDB" id="2382881at2759"/>
<keyword evidence="7" id="KW-0496">Mitochondrion</keyword>
<evidence type="ECO:0000256" key="7">
    <source>
        <dbReference type="ARBA" id="ARBA00023128"/>
    </source>
</evidence>
<evidence type="ECO:0000256" key="5">
    <source>
        <dbReference type="ARBA" id="ARBA00022737"/>
    </source>
</evidence>
<feature type="repeat" description="Solcar" evidence="9">
    <location>
        <begin position="1"/>
        <end position="80"/>
    </location>
</feature>
<feature type="repeat" description="Solcar" evidence="9">
    <location>
        <begin position="201"/>
        <end position="287"/>
    </location>
</feature>
<evidence type="ECO:0000256" key="2">
    <source>
        <dbReference type="ARBA" id="ARBA00006375"/>
    </source>
</evidence>
<keyword evidence="5" id="KW-0677">Repeat</keyword>
<evidence type="ECO:0000256" key="1">
    <source>
        <dbReference type="ARBA" id="ARBA00004225"/>
    </source>
</evidence>
<dbReference type="Proteomes" id="UP000077315">
    <property type="component" value="Unassembled WGS sequence"/>
</dbReference>
<evidence type="ECO:0000256" key="4">
    <source>
        <dbReference type="ARBA" id="ARBA00022692"/>
    </source>
</evidence>
<evidence type="ECO:0000256" key="9">
    <source>
        <dbReference type="PROSITE-ProRule" id="PRU00282"/>
    </source>
</evidence>
<feature type="repeat" description="Solcar" evidence="9">
    <location>
        <begin position="93"/>
        <end position="192"/>
    </location>
</feature>
<accession>A0A162U7H4</accession>
<dbReference type="RefSeq" id="XP_018291033.1">
    <property type="nucleotide sequence ID" value="XM_018428330.1"/>
</dbReference>
<evidence type="ECO:0008006" key="13">
    <source>
        <dbReference type="Google" id="ProtNLM"/>
    </source>
</evidence>
<keyword evidence="8 9" id="KW-0472">Membrane</keyword>
<protein>
    <recommendedName>
        <fullName evidence="13">Mitochondrial carrier protein</fullName>
    </recommendedName>
</protein>
<dbReference type="Pfam" id="PF00153">
    <property type="entry name" value="Mito_carr"/>
    <property type="match status" value="3"/>
</dbReference>
<dbReference type="GO" id="GO:0031966">
    <property type="term" value="C:mitochondrial membrane"/>
    <property type="evidence" value="ECO:0007669"/>
    <property type="project" value="UniProtKB-SubCell"/>
</dbReference>
<sequence length="291" mass="31429">NRTIVAASSAAITSVTAGFPFDSLKTRMQTHHYNSVLSCLKITFAEEGARGFFRGMIPPLVTVSIIKSVSFSIYENTKARLKEQGIKGDTLQSTFGLSMLSGGASGAFIALLSCPLELVKIQRQLEYVAMKEQAALGVVTGGPVRSSSLYAAQQIVSRKGILGLWTGVRLHSGRDTLGTSIYFGSYESAKFIISGGNSAASNPLTHFMAGGCCGVLSWLVVFPVDLVKSVIQKDVLKSKVQGFRECASDIVRREGIRGLYKGLSITLIRAFPIHSLNFLVYEQVLRKIPPL</sequence>
<dbReference type="PANTHER" id="PTHR45624:SF9">
    <property type="entry name" value="CARRIER PROTEIN, PUTATIVE (AFU_ORTHOLOGUE AFUA_4G06390)-RELATED"/>
    <property type="match status" value="1"/>
</dbReference>
<keyword evidence="4 9" id="KW-0812">Transmembrane</keyword>
<keyword evidence="12" id="KW-1185">Reference proteome</keyword>
<name>A0A162U7H4_PHYB8</name>
<keyword evidence="6" id="KW-1133">Transmembrane helix</keyword>
<dbReference type="GO" id="GO:0022857">
    <property type="term" value="F:transmembrane transporter activity"/>
    <property type="evidence" value="ECO:0007669"/>
    <property type="project" value="TreeGrafter"/>
</dbReference>
<dbReference type="VEuPathDB" id="FungiDB:PHYBLDRAFT_113141"/>
<dbReference type="InterPro" id="IPR023395">
    <property type="entry name" value="MCP_dom_sf"/>
</dbReference>
<comment type="similarity">
    <text evidence="2 10">Belongs to the mitochondrial carrier (TC 2.A.29) family.</text>
</comment>
<dbReference type="STRING" id="763407.A0A162U7H4"/>
<evidence type="ECO:0000256" key="3">
    <source>
        <dbReference type="ARBA" id="ARBA00022448"/>
    </source>
</evidence>
<evidence type="ECO:0000313" key="11">
    <source>
        <dbReference type="EMBL" id="OAD72993.1"/>
    </source>
</evidence>